<dbReference type="RefSeq" id="XP_031574264.1">
    <property type="nucleotide sequence ID" value="XM_031718404.1"/>
</dbReference>
<reference evidence="8" key="1">
    <citation type="submission" date="2025-08" db="UniProtKB">
        <authorList>
            <consortium name="RefSeq"/>
        </authorList>
    </citation>
    <scope>IDENTIFICATION</scope>
    <source>
        <tissue evidence="8">Tentacle</tissue>
    </source>
</reference>
<keyword evidence="7" id="KW-1185">Reference proteome</keyword>
<keyword evidence="4 6" id="KW-1133">Transmembrane helix</keyword>
<feature type="transmembrane region" description="Helical" evidence="6">
    <location>
        <begin position="12"/>
        <end position="30"/>
    </location>
</feature>
<dbReference type="OrthoDB" id="551896at2759"/>
<organism evidence="7 8">
    <name type="scientific">Actinia tenebrosa</name>
    <name type="common">Australian red waratah sea anemone</name>
    <dbReference type="NCBI Taxonomy" id="6105"/>
    <lineage>
        <taxon>Eukaryota</taxon>
        <taxon>Metazoa</taxon>
        <taxon>Cnidaria</taxon>
        <taxon>Anthozoa</taxon>
        <taxon>Hexacorallia</taxon>
        <taxon>Actiniaria</taxon>
        <taxon>Actiniidae</taxon>
        <taxon>Actinia</taxon>
    </lineage>
</organism>
<feature type="transmembrane region" description="Helical" evidence="6">
    <location>
        <begin position="135"/>
        <end position="152"/>
    </location>
</feature>
<accession>A0A6P8J3T5</accession>
<keyword evidence="3 6" id="KW-0812">Transmembrane</keyword>
<dbReference type="PANTHER" id="PTHR16007:SF15">
    <property type="entry name" value="TRANSMEMBRANE PROTEIN 45B"/>
    <property type="match status" value="1"/>
</dbReference>
<evidence type="ECO:0000313" key="7">
    <source>
        <dbReference type="Proteomes" id="UP000515163"/>
    </source>
</evidence>
<evidence type="ECO:0000313" key="8">
    <source>
        <dbReference type="RefSeq" id="XP_031574264.1"/>
    </source>
</evidence>
<name>A0A6P8J3T5_ACTTE</name>
<dbReference type="AlphaFoldDB" id="A0A6P8J3T5"/>
<dbReference type="InterPro" id="IPR042127">
    <property type="entry name" value="TMEM45"/>
</dbReference>
<dbReference type="Proteomes" id="UP000515163">
    <property type="component" value="Unplaced"/>
</dbReference>
<feature type="transmembrane region" description="Helical" evidence="6">
    <location>
        <begin position="164"/>
        <end position="182"/>
    </location>
</feature>
<evidence type="ECO:0000256" key="6">
    <source>
        <dbReference type="SAM" id="Phobius"/>
    </source>
</evidence>
<feature type="transmembrane region" description="Helical" evidence="6">
    <location>
        <begin position="226"/>
        <end position="249"/>
    </location>
</feature>
<evidence type="ECO:0000256" key="4">
    <source>
        <dbReference type="ARBA" id="ARBA00022989"/>
    </source>
</evidence>
<gene>
    <name evidence="8" type="primary">LOC116308049</name>
</gene>
<evidence type="ECO:0000256" key="5">
    <source>
        <dbReference type="ARBA" id="ARBA00023136"/>
    </source>
</evidence>
<evidence type="ECO:0000256" key="1">
    <source>
        <dbReference type="ARBA" id="ARBA00004141"/>
    </source>
</evidence>
<dbReference type="PANTHER" id="PTHR16007">
    <property type="entry name" value="EPIDIDYMAL MEMBRANE PROTEIN E9-RELATED"/>
    <property type="match status" value="1"/>
</dbReference>
<sequence>MGTFRGHVLPGSFFTVFGVWGLYNVLKIFIQCRFGKKEANKDYVHFRSTTWFPMTFCKFVQKLPVEPLIKIIATIIGILGELNSGNWSLFDKNGVFHNLGNFAHVTMFALFTLGALFEVFQFFEITTLSLGAEHLSMSLAFFIEGLLFYFHLHGRPVLDVRLHTLLYVVVFATSFVLVLEAWMKDSFLLLVVRVYLVMLQGTWFFQIAHSLYGVNPWKDTPPNREIIPVVFACHVAVWFALFVVSFMIVSLKSQRKCCGSYSRASQHTENLNMQKLEDSERENLIIEYQD</sequence>
<proteinExistence type="inferred from homology"/>
<keyword evidence="5 6" id="KW-0472">Membrane</keyword>
<dbReference type="GO" id="GO:0016020">
    <property type="term" value="C:membrane"/>
    <property type="evidence" value="ECO:0007669"/>
    <property type="project" value="UniProtKB-SubCell"/>
</dbReference>
<dbReference type="Pfam" id="PF04819">
    <property type="entry name" value="DUF716"/>
    <property type="match status" value="1"/>
</dbReference>
<feature type="transmembrane region" description="Helical" evidence="6">
    <location>
        <begin position="194"/>
        <end position="214"/>
    </location>
</feature>
<dbReference type="FunCoup" id="A0A6P8J3T5">
    <property type="interactions" value="82"/>
</dbReference>
<dbReference type="InterPro" id="IPR006904">
    <property type="entry name" value="DUF716"/>
</dbReference>
<feature type="transmembrane region" description="Helical" evidence="6">
    <location>
        <begin position="68"/>
        <end position="90"/>
    </location>
</feature>
<comment type="subcellular location">
    <subcellularLocation>
        <location evidence="1">Membrane</location>
        <topology evidence="1">Multi-pass membrane protein</topology>
    </subcellularLocation>
</comment>
<dbReference type="KEGG" id="aten:116308049"/>
<evidence type="ECO:0000256" key="2">
    <source>
        <dbReference type="ARBA" id="ARBA00006948"/>
    </source>
</evidence>
<evidence type="ECO:0000256" key="3">
    <source>
        <dbReference type="ARBA" id="ARBA00022692"/>
    </source>
</evidence>
<dbReference type="InParanoid" id="A0A6P8J3T5"/>
<feature type="transmembrane region" description="Helical" evidence="6">
    <location>
        <begin position="102"/>
        <end position="123"/>
    </location>
</feature>
<comment type="similarity">
    <text evidence="2">Belongs to the TMEM45 family.</text>
</comment>
<dbReference type="GeneID" id="116308049"/>
<protein>
    <submittedName>
        <fullName evidence="8">Transmembrane protein 45B-like</fullName>
    </submittedName>
</protein>